<reference evidence="7 8" key="1">
    <citation type="submission" date="2019-05" db="EMBL/GenBank/DDBJ databases">
        <title>Mikania micrantha, genome provides insights into the molecular mechanism of rapid growth.</title>
        <authorList>
            <person name="Liu B."/>
        </authorList>
    </citation>
    <scope>NUCLEOTIDE SEQUENCE [LARGE SCALE GENOMIC DNA]</scope>
    <source>
        <strain evidence="7">NLD-2019</strain>
        <tissue evidence="7">Leaf</tissue>
    </source>
</reference>
<evidence type="ECO:0000256" key="1">
    <source>
        <dbReference type="ARBA" id="ARBA00004123"/>
    </source>
</evidence>
<keyword evidence="4" id="KW-0539">Nucleus</keyword>
<proteinExistence type="predicted"/>
<organism evidence="7 8">
    <name type="scientific">Mikania micrantha</name>
    <name type="common">bitter vine</name>
    <dbReference type="NCBI Taxonomy" id="192012"/>
    <lineage>
        <taxon>Eukaryota</taxon>
        <taxon>Viridiplantae</taxon>
        <taxon>Streptophyta</taxon>
        <taxon>Embryophyta</taxon>
        <taxon>Tracheophyta</taxon>
        <taxon>Spermatophyta</taxon>
        <taxon>Magnoliopsida</taxon>
        <taxon>eudicotyledons</taxon>
        <taxon>Gunneridae</taxon>
        <taxon>Pentapetalae</taxon>
        <taxon>asterids</taxon>
        <taxon>campanulids</taxon>
        <taxon>Asterales</taxon>
        <taxon>Asteraceae</taxon>
        <taxon>Asteroideae</taxon>
        <taxon>Heliantheae alliance</taxon>
        <taxon>Eupatorieae</taxon>
        <taxon>Mikania</taxon>
    </lineage>
</organism>
<dbReference type="SUPFAM" id="SSF46689">
    <property type="entry name" value="Homeodomain-like"/>
    <property type="match status" value="1"/>
</dbReference>
<evidence type="ECO:0000313" key="7">
    <source>
        <dbReference type="EMBL" id="KAD3337745.1"/>
    </source>
</evidence>
<dbReference type="Pfam" id="PF00249">
    <property type="entry name" value="Myb_DNA-binding"/>
    <property type="match status" value="2"/>
</dbReference>
<feature type="domain" description="Myb-like" evidence="5">
    <location>
        <begin position="10"/>
        <end position="62"/>
    </location>
</feature>
<comment type="caution">
    <text evidence="7">The sequence shown here is derived from an EMBL/GenBank/DDBJ whole genome shotgun (WGS) entry which is preliminary data.</text>
</comment>
<dbReference type="InterPro" id="IPR017930">
    <property type="entry name" value="Myb_dom"/>
</dbReference>
<dbReference type="FunFam" id="1.10.10.60:FF:000349">
    <property type="entry name" value="Transcription factor MYB39"/>
    <property type="match status" value="1"/>
</dbReference>
<dbReference type="GO" id="GO:0005634">
    <property type="term" value="C:nucleus"/>
    <property type="evidence" value="ECO:0007669"/>
    <property type="project" value="UniProtKB-SubCell"/>
</dbReference>
<feature type="domain" description="HTH myb-type" evidence="6">
    <location>
        <begin position="63"/>
        <end position="117"/>
    </location>
</feature>
<dbReference type="InterPro" id="IPR001005">
    <property type="entry name" value="SANT/Myb"/>
</dbReference>
<dbReference type="SMART" id="SM00717">
    <property type="entry name" value="SANT"/>
    <property type="match status" value="2"/>
</dbReference>
<feature type="domain" description="HTH myb-type" evidence="6">
    <location>
        <begin position="10"/>
        <end position="62"/>
    </location>
</feature>
<feature type="domain" description="Myb-like" evidence="5">
    <location>
        <begin position="63"/>
        <end position="113"/>
    </location>
</feature>
<dbReference type="PANTHER" id="PTHR10641:SF1386">
    <property type="entry name" value="TRANSCRIPTION FACTOR MYB41"/>
    <property type="match status" value="1"/>
</dbReference>
<dbReference type="PROSITE" id="PS50090">
    <property type="entry name" value="MYB_LIKE"/>
    <property type="match status" value="2"/>
</dbReference>
<dbReference type="CDD" id="cd00167">
    <property type="entry name" value="SANT"/>
    <property type="match status" value="2"/>
</dbReference>
<dbReference type="OrthoDB" id="2143914at2759"/>
<evidence type="ECO:0000259" key="6">
    <source>
        <dbReference type="PROSITE" id="PS51294"/>
    </source>
</evidence>
<dbReference type="EMBL" id="SZYD01000016">
    <property type="protein sequence ID" value="KAD3337745.1"/>
    <property type="molecule type" value="Genomic_DNA"/>
</dbReference>
<keyword evidence="3" id="KW-0238">DNA-binding</keyword>
<accession>A0A5N6MAS6</accession>
<evidence type="ECO:0000313" key="8">
    <source>
        <dbReference type="Proteomes" id="UP000326396"/>
    </source>
</evidence>
<evidence type="ECO:0000256" key="3">
    <source>
        <dbReference type="ARBA" id="ARBA00023125"/>
    </source>
</evidence>
<evidence type="ECO:0000256" key="2">
    <source>
        <dbReference type="ARBA" id="ARBA00022737"/>
    </source>
</evidence>
<evidence type="ECO:0000256" key="4">
    <source>
        <dbReference type="ARBA" id="ARBA00023242"/>
    </source>
</evidence>
<keyword evidence="2" id="KW-0677">Repeat</keyword>
<dbReference type="FunFam" id="1.10.10.60:FF:000001">
    <property type="entry name" value="MYB-related transcription factor"/>
    <property type="match status" value="1"/>
</dbReference>
<sequence length="336" mass="37840">MTGISSRTDANGLKKGPWTPEEDQKLIDYIECHGHGSWRALPSLAGLNRCGKSCRLRWTNYLRPDIKRGNFTEDEEKLIIHLHSYLGNKWSTIATHLPGRTDNEIKNFWNTHLKKKLLQMGIDPVTHQPRTDQLDILTNLPQLLTLASNTNLISPSLLDLNLSTLMSQVDATQISKLQLLQTILKVFSINQASNILQNIDPFNTIQLLQYLKNMNHPLMQNHQGLAMTETPSTSAHDFIPPVYQNLDLDLDQGSKAFDEHDGLTMGKEEYANFEPVPLLVAAASSEHLGQGDTCVLKHCDHVASSNPTSSSITLDDKWQEFMDDEASGCYWKQIIE</sequence>
<protein>
    <submittedName>
        <fullName evidence="7">Uncharacterized protein</fullName>
    </submittedName>
</protein>
<keyword evidence="8" id="KW-1185">Reference proteome</keyword>
<dbReference type="PROSITE" id="PS51294">
    <property type="entry name" value="HTH_MYB"/>
    <property type="match status" value="2"/>
</dbReference>
<evidence type="ECO:0000259" key="5">
    <source>
        <dbReference type="PROSITE" id="PS50090"/>
    </source>
</evidence>
<dbReference type="Proteomes" id="UP000326396">
    <property type="component" value="Linkage Group LG6"/>
</dbReference>
<comment type="subcellular location">
    <subcellularLocation>
        <location evidence="1">Nucleus</location>
    </subcellularLocation>
</comment>
<gene>
    <name evidence="7" type="ORF">E3N88_33265</name>
</gene>
<dbReference type="AlphaFoldDB" id="A0A5N6MAS6"/>
<name>A0A5N6MAS6_9ASTR</name>
<dbReference type="InterPro" id="IPR009057">
    <property type="entry name" value="Homeodomain-like_sf"/>
</dbReference>
<dbReference type="GO" id="GO:0003677">
    <property type="term" value="F:DNA binding"/>
    <property type="evidence" value="ECO:0007669"/>
    <property type="project" value="UniProtKB-KW"/>
</dbReference>
<dbReference type="InterPro" id="IPR015495">
    <property type="entry name" value="Myb_TF_plants"/>
</dbReference>
<dbReference type="PANTHER" id="PTHR10641">
    <property type="entry name" value="MYB FAMILY TRANSCRIPTION FACTOR"/>
    <property type="match status" value="1"/>
</dbReference>
<dbReference type="Gene3D" id="1.10.10.60">
    <property type="entry name" value="Homeodomain-like"/>
    <property type="match status" value="2"/>
</dbReference>